<evidence type="ECO:0000313" key="2">
    <source>
        <dbReference type="EMBL" id="KAF7328413.1"/>
    </source>
</evidence>
<dbReference type="EMBL" id="JACAZI010000036">
    <property type="protein sequence ID" value="KAF7328413.1"/>
    <property type="molecule type" value="Genomic_DNA"/>
</dbReference>
<accession>A0A8H6WTT8</accession>
<reference evidence="2" key="1">
    <citation type="submission" date="2020-05" db="EMBL/GenBank/DDBJ databases">
        <title>Mycena genomes resolve the evolution of fungal bioluminescence.</title>
        <authorList>
            <person name="Tsai I.J."/>
        </authorList>
    </citation>
    <scope>NUCLEOTIDE SEQUENCE</scope>
    <source>
        <strain evidence="2">CCC161011</strain>
    </source>
</reference>
<proteinExistence type="predicted"/>
<protein>
    <submittedName>
        <fullName evidence="2">Uncharacterized protein</fullName>
    </submittedName>
</protein>
<sequence length="469" mass="51974">MAQDENPVISNHNSDQFAALQAQYNYNAGSSARYATAAYLLGMGPPPPPTNRERAVAYAQAGLDSGMFSQPQFEENRSDDSDDENDPAPPPPSQPRIDPALLMLSNPGVGANDFVVGVNEPVPNITVEVVDYAAKDKTKQMKTQLIIPANIPSIDFFSRIHARMNIDPATATLGWKESQDRRRDPHNRLSTAQDLSDAFKRLITLQNRRRKKPVIMEVVNLEVQADGKPTKQAEKQSETAITIPELEKVKAKLTCALHPGRNRWCYVMPPTSKHPGKHIPLGIDHVGLWARKVHDGEADEDCIDPPNIFNFDEMAERGRAREERSARSRGQAALPPIHVHVNSGSGEQVLRDIDSNVPTSHKRVRDESSDDDSDDDDDTLTIIDVLRELNTRYPALNYLQYASALEAKGIVYASSALSFDYAYYKNDVGMADGAIAAFIRRTGKMVKAAKKKNGKKRARTAVPDNEKEN</sequence>
<feature type="compositionally biased region" description="Acidic residues" evidence="1">
    <location>
        <begin position="368"/>
        <end position="377"/>
    </location>
</feature>
<feature type="region of interest" description="Disordered" evidence="1">
    <location>
        <begin position="449"/>
        <end position="469"/>
    </location>
</feature>
<name>A0A8H6WTT8_9AGAR</name>
<dbReference type="AlphaFoldDB" id="A0A8H6WTT8"/>
<dbReference type="Proteomes" id="UP000620124">
    <property type="component" value="Unassembled WGS sequence"/>
</dbReference>
<evidence type="ECO:0000313" key="3">
    <source>
        <dbReference type="Proteomes" id="UP000620124"/>
    </source>
</evidence>
<comment type="caution">
    <text evidence="2">The sequence shown here is derived from an EMBL/GenBank/DDBJ whole genome shotgun (WGS) entry which is preliminary data.</text>
</comment>
<feature type="region of interest" description="Disordered" evidence="1">
    <location>
        <begin position="69"/>
        <end position="101"/>
    </location>
</feature>
<feature type="compositionally biased region" description="Basic residues" evidence="1">
    <location>
        <begin position="449"/>
        <end position="459"/>
    </location>
</feature>
<dbReference type="OrthoDB" id="2677451at2759"/>
<organism evidence="2 3">
    <name type="scientific">Mycena venus</name>
    <dbReference type="NCBI Taxonomy" id="2733690"/>
    <lineage>
        <taxon>Eukaryota</taxon>
        <taxon>Fungi</taxon>
        <taxon>Dikarya</taxon>
        <taxon>Basidiomycota</taxon>
        <taxon>Agaricomycotina</taxon>
        <taxon>Agaricomycetes</taxon>
        <taxon>Agaricomycetidae</taxon>
        <taxon>Agaricales</taxon>
        <taxon>Marasmiineae</taxon>
        <taxon>Mycenaceae</taxon>
        <taxon>Mycena</taxon>
    </lineage>
</organism>
<evidence type="ECO:0000256" key="1">
    <source>
        <dbReference type="SAM" id="MobiDB-lite"/>
    </source>
</evidence>
<gene>
    <name evidence="2" type="ORF">MVEN_02557000</name>
</gene>
<feature type="region of interest" description="Disordered" evidence="1">
    <location>
        <begin position="348"/>
        <end position="377"/>
    </location>
</feature>
<keyword evidence="3" id="KW-1185">Reference proteome</keyword>